<dbReference type="Proteomes" id="UP001501175">
    <property type="component" value="Unassembled WGS sequence"/>
</dbReference>
<protein>
    <recommendedName>
        <fullName evidence="3">Transposase</fullName>
    </recommendedName>
</protein>
<accession>A0ABP8N2G8</accession>
<sequence length="53" mass="6171">MQKVQTKTVAAWSGVARHRSAINRNAVRHKWYLVVAHHIQTKKRGSYDVLEML</sequence>
<proteinExistence type="predicted"/>
<comment type="caution">
    <text evidence="1">The sequence shown here is derived from an EMBL/GenBank/DDBJ whole genome shotgun (WGS) entry which is preliminary data.</text>
</comment>
<evidence type="ECO:0000313" key="2">
    <source>
        <dbReference type="Proteomes" id="UP001501175"/>
    </source>
</evidence>
<gene>
    <name evidence="1" type="ORF">GCM10023189_31470</name>
</gene>
<dbReference type="EMBL" id="BAABHD010000030">
    <property type="protein sequence ID" value="GAA4458746.1"/>
    <property type="molecule type" value="Genomic_DNA"/>
</dbReference>
<evidence type="ECO:0000313" key="1">
    <source>
        <dbReference type="EMBL" id="GAA4458746.1"/>
    </source>
</evidence>
<keyword evidence="2" id="KW-1185">Reference proteome</keyword>
<organism evidence="1 2">
    <name type="scientific">Nibrella saemangeumensis</name>
    <dbReference type="NCBI Taxonomy" id="1084526"/>
    <lineage>
        <taxon>Bacteria</taxon>
        <taxon>Pseudomonadati</taxon>
        <taxon>Bacteroidota</taxon>
        <taxon>Cytophagia</taxon>
        <taxon>Cytophagales</taxon>
        <taxon>Spirosomataceae</taxon>
        <taxon>Nibrella</taxon>
    </lineage>
</organism>
<name>A0ABP8N2G8_9BACT</name>
<evidence type="ECO:0008006" key="3">
    <source>
        <dbReference type="Google" id="ProtNLM"/>
    </source>
</evidence>
<reference evidence="2" key="1">
    <citation type="journal article" date="2019" name="Int. J. Syst. Evol. Microbiol.">
        <title>The Global Catalogue of Microorganisms (GCM) 10K type strain sequencing project: providing services to taxonomists for standard genome sequencing and annotation.</title>
        <authorList>
            <consortium name="The Broad Institute Genomics Platform"/>
            <consortium name="The Broad Institute Genome Sequencing Center for Infectious Disease"/>
            <person name="Wu L."/>
            <person name="Ma J."/>
        </authorList>
    </citation>
    <scope>NUCLEOTIDE SEQUENCE [LARGE SCALE GENOMIC DNA]</scope>
    <source>
        <strain evidence="2">JCM 17927</strain>
    </source>
</reference>